<accession>F5RBW7</accession>
<dbReference type="STRING" id="1000565.METUNv1_01762"/>
<evidence type="ECO:0000313" key="2">
    <source>
        <dbReference type="EMBL" id="EGK71984.1"/>
    </source>
</evidence>
<evidence type="ECO:0000259" key="1">
    <source>
        <dbReference type="Pfam" id="PF04233"/>
    </source>
</evidence>
<organism evidence="2 3">
    <name type="scientific">Methyloversatilis universalis (strain ATCC BAA-1314 / DSM 25237 / JCM 13912 / CCUG 52030 / FAM5)</name>
    <dbReference type="NCBI Taxonomy" id="1000565"/>
    <lineage>
        <taxon>Bacteria</taxon>
        <taxon>Pseudomonadati</taxon>
        <taxon>Pseudomonadota</taxon>
        <taxon>Betaproteobacteria</taxon>
        <taxon>Nitrosomonadales</taxon>
        <taxon>Sterolibacteriaceae</taxon>
        <taxon>Methyloversatilis</taxon>
    </lineage>
</organism>
<dbReference type="InterPro" id="IPR006528">
    <property type="entry name" value="Phage_head_morphogenesis_dom"/>
</dbReference>
<evidence type="ECO:0000313" key="3">
    <source>
        <dbReference type="Proteomes" id="UP000005019"/>
    </source>
</evidence>
<keyword evidence="3" id="KW-1185">Reference proteome</keyword>
<dbReference type="Proteomes" id="UP000005019">
    <property type="component" value="Unassembled WGS sequence"/>
</dbReference>
<sequence>MNLAPERAVEYFRSRGMRIGADWRETAAAARAGAFSVAAVTRADVLQDIRASIDRAVADGITYQDWLKTLRPQLAAKGWLGKHVTDPATGEILPGRGLRPRHLETVFRTNTQAAYMAGRYKAMVENSDRRPNWMYVAVLDNRTRPRHRSLNGRVFRWDDPAWAALYPPNGYNCRCRVRALTDDEMTAEGLALSRGEGQMETVDIDLGPRRGKLAVTGYRDPLTRELFAPDPGFDHAPAGSWGRDVALARTVQAIQSPDIRMQTWQALNNSPARAGAWRDFVSQVTSSRGEAVRRAGHVGQVLGFVDDGIADFARRMGDARATRVAVMTEKQLLHADSARHEAGGIRLEPDDYAMLPGIVAKPDAVFWDRDHGNIVLVRWLEGDMAVFLPITAGRAEKKVGRVDAVVNAYRVPAARFTDTERFVPMVMVVR</sequence>
<proteinExistence type="predicted"/>
<reference evidence="2 3" key="1">
    <citation type="journal article" date="2011" name="J. Bacteriol.">
        <title>Genome sequence of Methyloversatilis universalis FAM5T, a methylotrophic representative of the order Rhodocyclales.</title>
        <authorList>
            <person name="Kittichotirat W."/>
            <person name="Good N.M."/>
            <person name="Hall R."/>
            <person name="Bringel F."/>
            <person name="Lajus A."/>
            <person name="Medigue C."/>
            <person name="Smalley N.E."/>
            <person name="Beck D."/>
            <person name="Bumgarner R."/>
            <person name="Vuilleumier S."/>
            <person name="Kalyuzhnaya M.G."/>
        </authorList>
    </citation>
    <scope>NUCLEOTIDE SEQUENCE [LARGE SCALE GENOMIC DNA]</scope>
    <source>
        <strain evidence="3">ATCC BAA-1314 / JCM 13912 / FAM5</strain>
    </source>
</reference>
<name>F5RBW7_METUF</name>
<feature type="domain" description="Phage head morphogenesis" evidence="1">
    <location>
        <begin position="47"/>
        <end position="177"/>
    </location>
</feature>
<dbReference type="Pfam" id="PF04233">
    <property type="entry name" value="Phage_Mu_F"/>
    <property type="match status" value="1"/>
</dbReference>
<gene>
    <name evidence="2" type="ORF">METUNv1_01762</name>
</gene>
<dbReference type="AlphaFoldDB" id="F5RBW7"/>
<comment type="caution">
    <text evidence="2">The sequence shown here is derived from an EMBL/GenBank/DDBJ whole genome shotgun (WGS) entry which is preliminary data.</text>
</comment>
<dbReference type="NCBIfam" id="TIGR01641">
    <property type="entry name" value="phageSPP1_gp7"/>
    <property type="match status" value="1"/>
</dbReference>
<protein>
    <submittedName>
        <fullName evidence="2">F protein</fullName>
    </submittedName>
</protein>
<dbReference type="eggNOG" id="COG2369">
    <property type="taxonomic scope" value="Bacteria"/>
</dbReference>
<dbReference type="EMBL" id="AFHG01000044">
    <property type="protein sequence ID" value="EGK71984.1"/>
    <property type="molecule type" value="Genomic_DNA"/>
</dbReference>